<keyword evidence="12" id="KW-1185">Reference proteome</keyword>
<dbReference type="PIRSF" id="PIRSF016958">
    <property type="entry name" value="DUF858_MeTrfase_lik"/>
    <property type="match status" value="1"/>
</dbReference>
<dbReference type="InterPro" id="IPR008576">
    <property type="entry name" value="MeTrfase_NTM1"/>
</dbReference>
<evidence type="ECO:0000256" key="2">
    <source>
        <dbReference type="ARBA" id="ARBA00022603"/>
    </source>
</evidence>
<evidence type="ECO:0000256" key="6">
    <source>
        <dbReference type="ARBA" id="ARBA00039449"/>
    </source>
</evidence>
<dbReference type="Gene3D" id="3.40.50.150">
    <property type="entry name" value="Vaccinia Virus protein VP39"/>
    <property type="match status" value="1"/>
</dbReference>
<name>A0ABR2UEE2_9PEZI</name>
<dbReference type="Pfam" id="PF05891">
    <property type="entry name" value="Methyltransf_PK"/>
    <property type="match status" value="1"/>
</dbReference>
<dbReference type="SUPFAM" id="SSF53335">
    <property type="entry name" value="S-adenosyl-L-methionine-dependent methyltransferases"/>
    <property type="match status" value="1"/>
</dbReference>
<organism evidence="11 12">
    <name type="scientific">Seiridium unicorne</name>
    <dbReference type="NCBI Taxonomy" id="138068"/>
    <lineage>
        <taxon>Eukaryota</taxon>
        <taxon>Fungi</taxon>
        <taxon>Dikarya</taxon>
        <taxon>Ascomycota</taxon>
        <taxon>Pezizomycotina</taxon>
        <taxon>Sordariomycetes</taxon>
        <taxon>Xylariomycetidae</taxon>
        <taxon>Amphisphaeriales</taxon>
        <taxon>Sporocadaceae</taxon>
        <taxon>Seiridium</taxon>
    </lineage>
</organism>
<dbReference type="EC" id="2.1.1.244" evidence="5"/>
<evidence type="ECO:0000256" key="1">
    <source>
        <dbReference type="ARBA" id="ARBA00009059"/>
    </source>
</evidence>
<comment type="similarity">
    <text evidence="1">Belongs to the methyltransferase superfamily. NTM1 family.</text>
</comment>
<evidence type="ECO:0000256" key="8">
    <source>
        <dbReference type="ARBA" id="ARBA00047306"/>
    </source>
</evidence>
<reference evidence="11 12" key="1">
    <citation type="journal article" date="2024" name="J. Plant Pathol.">
        <title>Sequence and assembly of the genome of Seiridium unicorne, isolate CBS 538.82, causal agent of cypress canker disease.</title>
        <authorList>
            <person name="Scali E."/>
            <person name="Rocca G.D."/>
            <person name="Danti R."/>
            <person name="Garbelotto M."/>
            <person name="Barberini S."/>
            <person name="Baroncelli R."/>
            <person name="Emiliani G."/>
        </authorList>
    </citation>
    <scope>NUCLEOTIDE SEQUENCE [LARGE SCALE GENOMIC DNA]</scope>
    <source>
        <strain evidence="11 12">BM-138-508</strain>
    </source>
</reference>
<gene>
    <name evidence="11" type="ORF">SUNI508_12337</name>
</gene>
<dbReference type="EMBL" id="JARVKF010000448">
    <property type="protein sequence ID" value="KAK9412828.1"/>
    <property type="molecule type" value="Genomic_DNA"/>
</dbReference>
<keyword evidence="2" id="KW-0489">Methyltransferase</keyword>
<sequence length="248" mass="27421">MDEQEPSAEPDALIRREVGLGYWNATDPDINGMLGGVLNVNGFSSISKVDLQGSRGFLAKLGIGMKNGRHRLQNVLEGGAGIGRVTEGLLSDLADHIDVIEPVSKFNSELSAKRHVRRVFNVGLEEWTPTGTEYDLVWLQWCTGYLTDAQLVCLLEQCKQVLNPDGGVIVVKENLSTSGVDLFDETDSSVTRQDTKFRDLFRRAGLQIVRTDIQRGFPNSSPRRLFPVRMYALKPKAMENDKGSGNVV</sequence>
<keyword evidence="3" id="KW-0808">Transferase</keyword>
<evidence type="ECO:0000256" key="7">
    <source>
        <dbReference type="ARBA" id="ARBA00043129"/>
    </source>
</evidence>
<proteinExistence type="inferred from homology"/>
<evidence type="ECO:0000256" key="3">
    <source>
        <dbReference type="ARBA" id="ARBA00022679"/>
    </source>
</evidence>
<dbReference type="CDD" id="cd02440">
    <property type="entry name" value="AdoMet_MTases"/>
    <property type="match status" value="1"/>
</dbReference>
<evidence type="ECO:0000256" key="4">
    <source>
        <dbReference type="ARBA" id="ARBA00022691"/>
    </source>
</evidence>
<evidence type="ECO:0000256" key="10">
    <source>
        <dbReference type="ARBA" id="ARBA00048167"/>
    </source>
</evidence>
<dbReference type="Proteomes" id="UP001408356">
    <property type="component" value="Unassembled WGS sequence"/>
</dbReference>
<evidence type="ECO:0000256" key="5">
    <source>
        <dbReference type="ARBA" id="ARBA00039112"/>
    </source>
</evidence>
<protein>
    <recommendedName>
        <fullName evidence="6">Alpha N-terminal protein methyltransferase 1</fullName>
        <ecNumber evidence="5">2.1.1.244</ecNumber>
    </recommendedName>
    <alternativeName>
        <fullName evidence="7">X-Pro-Lys N-terminal protein methyltransferase 1</fullName>
    </alternativeName>
</protein>
<comment type="catalytic activity">
    <reaction evidence="8">
        <text>N-terminal L-seryl-L-prolyl-L-lysyl-[protein] + 3 S-adenosyl-L-methionine = N-terminal N,N,N-trimethyl-L-seryl-L-prolyl-L-lysyl-[protein] + 3 S-adenosyl-L-homocysteine + 3 H(+)</text>
        <dbReference type="Rhea" id="RHEA:54724"/>
        <dbReference type="Rhea" id="RHEA-COMP:13789"/>
        <dbReference type="Rhea" id="RHEA-COMP:13973"/>
        <dbReference type="ChEBI" id="CHEBI:15378"/>
        <dbReference type="ChEBI" id="CHEBI:57856"/>
        <dbReference type="ChEBI" id="CHEBI:59789"/>
        <dbReference type="ChEBI" id="CHEBI:138061"/>
        <dbReference type="ChEBI" id="CHEBI:138317"/>
        <dbReference type="EC" id="2.1.1.244"/>
    </reaction>
</comment>
<evidence type="ECO:0000313" key="11">
    <source>
        <dbReference type="EMBL" id="KAK9412828.1"/>
    </source>
</evidence>
<dbReference type="PANTHER" id="PTHR12753:SF0">
    <property type="entry name" value="ALPHA N-TERMINAL PROTEIN METHYLTRANSFERASE 1"/>
    <property type="match status" value="1"/>
</dbReference>
<dbReference type="PANTHER" id="PTHR12753">
    <property type="entry name" value="AD-003 - RELATED"/>
    <property type="match status" value="1"/>
</dbReference>
<evidence type="ECO:0000256" key="9">
    <source>
        <dbReference type="ARBA" id="ARBA00047885"/>
    </source>
</evidence>
<comment type="caution">
    <text evidence="11">The sequence shown here is derived from an EMBL/GenBank/DDBJ whole genome shotgun (WGS) entry which is preliminary data.</text>
</comment>
<comment type="catalytic activity">
    <reaction evidence="9">
        <text>N-terminal L-prolyl-L-prolyl-L-lysyl-[protein] + 2 S-adenosyl-L-methionine = N-terminal N,N-dimethyl-L-prolyl-L-prolyl-L-lysyl-[protein] + 2 S-adenosyl-L-homocysteine + 2 H(+)</text>
        <dbReference type="Rhea" id="RHEA:54736"/>
        <dbReference type="Rhea" id="RHEA-COMP:13787"/>
        <dbReference type="Rhea" id="RHEA-COMP:13974"/>
        <dbReference type="ChEBI" id="CHEBI:15378"/>
        <dbReference type="ChEBI" id="CHEBI:57856"/>
        <dbReference type="ChEBI" id="CHEBI:59789"/>
        <dbReference type="ChEBI" id="CHEBI:138059"/>
        <dbReference type="ChEBI" id="CHEBI:138318"/>
        <dbReference type="EC" id="2.1.1.244"/>
    </reaction>
</comment>
<accession>A0ABR2UEE2</accession>
<comment type="catalytic activity">
    <reaction evidence="10">
        <text>N-terminal L-alanyl-L-prolyl-L-lysyl-[protein] + 3 S-adenosyl-L-methionine = N-terminal N,N,N-trimethyl-L-alanyl-L-prolyl-L-lysyl-[protein] + 3 S-adenosyl-L-homocysteine + 3 H(+)</text>
        <dbReference type="Rhea" id="RHEA:54712"/>
        <dbReference type="Rhea" id="RHEA-COMP:13785"/>
        <dbReference type="Rhea" id="RHEA-COMP:13971"/>
        <dbReference type="ChEBI" id="CHEBI:15378"/>
        <dbReference type="ChEBI" id="CHEBI:57856"/>
        <dbReference type="ChEBI" id="CHEBI:59789"/>
        <dbReference type="ChEBI" id="CHEBI:138057"/>
        <dbReference type="ChEBI" id="CHEBI:138315"/>
        <dbReference type="EC" id="2.1.1.244"/>
    </reaction>
</comment>
<evidence type="ECO:0000313" key="12">
    <source>
        <dbReference type="Proteomes" id="UP001408356"/>
    </source>
</evidence>
<keyword evidence="4" id="KW-0949">S-adenosyl-L-methionine</keyword>
<dbReference type="InterPro" id="IPR029063">
    <property type="entry name" value="SAM-dependent_MTases_sf"/>
</dbReference>